<organism evidence="3">
    <name type="scientific">Triticum urartu</name>
    <name type="common">Red wild einkorn</name>
    <name type="synonym">Crithodium urartu</name>
    <dbReference type="NCBI Taxonomy" id="4572"/>
    <lineage>
        <taxon>Eukaryota</taxon>
        <taxon>Viridiplantae</taxon>
        <taxon>Streptophyta</taxon>
        <taxon>Embryophyta</taxon>
        <taxon>Tracheophyta</taxon>
        <taxon>Spermatophyta</taxon>
        <taxon>Magnoliopsida</taxon>
        <taxon>Liliopsida</taxon>
        <taxon>Poales</taxon>
        <taxon>Poaceae</taxon>
        <taxon>BOP clade</taxon>
        <taxon>Pooideae</taxon>
        <taxon>Triticodae</taxon>
        <taxon>Triticeae</taxon>
        <taxon>Triticinae</taxon>
        <taxon>Triticum</taxon>
    </lineage>
</organism>
<keyword evidence="1" id="KW-0446">Lipid-binding</keyword>
<dbReference type="SMART" id="SM00499">
    <property type="entry name" value="AAI"/>
    <property type="match status" value="1"/>
</dbReference>
<keyword evidence="1" id="KW-0813">Transport</keyword>
<proteinExistence type="inferred from homology"/>
<comment type="function">
    <text evidence="1">Plant non-specific lipid-transfer proteins transfer phospholipids as well as galactolipids across membranes. May play a role in wax or cutin deposition in the cell walls of expanding epidermal cells and certain secretory tissues.</text>
</comment>
<evidence type="ECO:0000259" key="2">
    <source>
        <dbReference type="SMART" id="SM00499"/>
    </source>
</evidence>
<evidence type="ECO:0000256" key="1">
    <source>
        <dbReference type="RuleBase" id="RU000628"/>
    </source>
</evidence>
<name>M7ZI27_TRIUA</name>
<evidence type="ECO:0000313" key="3">
    <source>
        <dbReference type="EMBL" id="EMS59737.1"/>
    </source>
</evidence>
<dbReference type="Gene3D" id="1.10.110.10">
    <property type="entry name" value="Plant lipid-transfer and hydrophobic proteins"/>
    <property type="match status" value="1"/>
</dbReference>
<dbReference type="STRING" id="4572.M7ZI27"/>
<dbReference type="PANTHER" id="PTHR33076">
    <property type="entry name" value="NON-SPECIFIC LIPID-TRANSFER PROTEIN 2-RELATED"/>
    <property type="match status" value="1"/>
</dbReference>
<dbReference type="GO" id="GO:0006869">
    <property type="term" value="P:lipid transport"/>
    <property type="evidence" value="ECO:0007669"/>
    <property type="project" value="InterPro"/>
</dbReference>
<dbReference type="InterPro" id="IPR016140">
    <property type="entry name" value="Bifunc_inhib/LTP/seed_store"/>
</dbReference>
<dbReference type="PRINTS" id="PR00382">
    <property type="entry name" value="LIPIDTRNSFER"/>
</dbReference>
<dbReference type="Pfam" id="PF00234">
    <property type="entry name" value="Tryp_alpha_amyl"/>
    <property type="match status" value="1"/>
</dbReference>
<dbReference type="eggNOG" id="ENOG502SAKZ">
    <property type="taxonomic scope" value="Eukaryota"/>
</dbReference>
<comment type="similarity">
    <text evidence="1">Belongs to the plant LTP family.</text>
</comment>
<dbReference type="EMBL" id="KD117652">
    <property type="protein sequence ID" value="EMS59737.1"/>
    <property type="molecule type" value="Genomic_DNA"/>
</dbReference>
<gene>
    <name evidence="3" type="ORF">TRIUR3_07522</name>
</gene>
<dbReference type="GO" id="GO:0008289">
    <property type="term" value="F:lipid binding"/>
    <property type="evidence" value="ECO:0007669"/>
    <property type="project" value="UniProtKB-KW"/>
</dbReference>
<dbReference type="OMA" id="CMKSTAN"/>
<dbReference type="PROSITE" id="PS00597">
    <property type="entry name" value="PLANT_LTP"/>
    <property type="match status" value="1"/>
</dbReference>
<dbReference type="InterPro" id="IPR000528">
    <property type="entry name" value="Plant_nsLTP"/>
</dbReference>
<protein>
    <recommendedName>
        <fullName evidence="1">Non-specific lipid-transfer protein</fullName>
    </recommendedName>
</protein>
<dbReference type="AlphaFoldDB" id="M7ZI27"/>
<dbReference type="InterPro" id="IPR036312">
    <property type="entry name" value="Bifun_inhib/LTP/seed_sf"/>
</dbReference>
<reference evidence="3" key="1">
    <citation type="journal article" date="2013" name="Nature">
        <title>Draft genome of the wheat A-genome progenitor Triticum urartu.</title>
        <authorList>
            <person name="Ling H.Q."/>
            <person name="Zhao S."/>
            <person name="Liu D."/>
            <person name="Wang J."/>
            <person name="Sun H."/>
            <person name="Zhang C."/>
            <person name="Fan H."/>
            <person name="Li D."/>
            <person name="Dong L."/>
            <person name="Tao Y."/>
            <person name="Gao C."/>
            <person name="Wu H."/>
            <person name="Li Y."/>
            <person name="Cui Y."/>
            <person name="Guo X."/>
            <person name="Zheng S."/>
            <person name="Wang B."/>
            <person name="Yu K."/>
            <person name="Liang Q."/>
            <person name="Yang W."/>
            <person name="Lou X."/>
            <person name="Chen J."/>
            <person name="Feng M."/>
            <person name="Jian J."/>
            <person name="Zhang X."/>
            <person name="Luo G."/>
            <person name="Jiang Y."/>
            <person name="Liu J."/>
            <person name="Wang Z."/>
            <person name="Sha Y."/>
            <person name="Zhang B."/>
            <person name="Wu H."/>
            <person name="Tang D."/>
            <person name="Shen Q."/>
            <person name="Xue P."/>
            <person name="Zou S."/>
            <person name="Wang X."/>
            <person name="Liu X."/>
            <person name="Wang F."/>
            <person name="Yang Y."/>
            <person name="An X."/>
            <person name="Dong Z."/>
            <person name="Zhang K."/>
            <person name="Zhang X."/>
            <person name="Luo M.C."/>
            <person name="Dvorak J."/>
            <person name="Tong Y."/>
            <person name="Wang J."/>
            <person name="Yang H."/>
            <person name="Li Z."/>
            <person name="Wang D."/>
            <person name="Zhang A."/>
            <person name="Wang J."/>
        </authorList>
    </citation>
    <scope>NUCLEOTIDE SEQUENCE</scope>
</reference>
<accession>M7ZI27</accession>
<sequence>MANMRSCNSCHTPMECRLKLKKEDDASDAAISCGQVTSALGPCLSYARGNGASPSAACCSGVRRLAGQVQTAADKKAACLCIKSAAGGVKEGKAAEIPSKCRVSVPYKISSTVNCNKI</sequence>
<feature type="domain" description="Bifunctional inhibitor/plant lipid transfer protein/seed storage helical" evidence="2">
    <location>
        <begin position="33"/>
        <end position="115"/>
    </location>
</feature>
<dbReference type="SUPFAM" id="SSF47699">
    <property type="entry name" value="Bifunctional inhibitor/lipid-transfer protein/seed storage 2S albumin"/>
    <property type="match status" value="1"/>
</dbReference>
<dbReference type="CDD" id="cd01960">
    <property type="entry name" value="nsLTP1"/>
    <property type="match status" value="1"/>
</dbReference>